<evidence type="ECO:0000313" key="3">
    <source>
        <dbReference type="Proteomes" id="UP001143474"/>
    </source>
</evidence>
<reference evidence="2" key="1">
    <citation type="journal article" date="2014" name="Int. J. Syst. Evol. Microbiol.">
        <title>Complete genome sequence of Corynebacterium casei LMG S-19264T (=DSM 44701T), isolated from a smear-ripened cheese.</title>
        <authorList>
            <consortium name="US DOE Joint Genome Institute (JGI-PGF)"/>
            <person name="Walter F."/>
            <person name="Albersmeier A."/>
            <person name="Kalinowski J."/>
            <person name="Ruckert C."/>
        </authorList>
    </citation>
    <scope>NUCLEOTIDE SEQUENCE</scope>
    <source>
        <strain evidence="2">VKM Ac-2007</strain>
    </source>
</reference>
<gene>
    <name evidence="2" type="ORF">GCM10017600_04660</name>
</gene>
<evidence type="ECO:0000256" key="1">
    <source>
        <dbReference type="SAM" id="MobiDB-lite"/>
    </source>
</evidence>
<dbReference type="AlphaFoldDB" id="A0A9W6MAH9"/>
<protein>
    <submittedName>
        <fullName evidence="2">Uncharacterized protein</fullName>
    </submittedName>
</protein>
<keyword evidence="3" id="KW-1185">Reference proteome</keyword>
<name>A0A9W6MAH9_9ACTN</name>
<dbReference type="RefSeq" id="WP_271215631.1">
    <property type="nucleotide sequence ID" value="NZ_BAAAVD010000006.1"/>
</dbReference>
<reference evidence="2" key="2">
    <citation type="submission" date="2023-01" db="EMBL/GenBank/DDBJ databases">
        <authorList>
            <person name="Sun Q."/>
            <person name="Evtushenko L."/>
        </authorList>
    </citation>
    <scope>NUCLEOTIDE SEQUENCE</scope>
    <source>
        <strain evidence="2">VKM Ac-2007</strain>
    </source>
</reference>
<feature type="region of interest" description="Disordered" evidence="1">
    <location>
        <begin position="194"/>
        <end position="243"/>
    </location>
</feature>
<proteinExistence type="predicted"/>
<organism evidence="2 3">
    <name type="scientific">Streptosporangium carneum</name>
    <dbReference type="NCBI Taxonomy" id="47481"/>
    <lineage>
        <taxon>Bacteria</taxon>
        <taxon>Bacillati</taxon>
        <taxon>Actinomycetota</taxon>
        <taxon>Actinomycetes</taxon>
        <taxon>Streptosporangiales</taxon>
        <taxon>Streptosporangiaceae</taxon>
        <taxon>Streptosporangium</taxon>
    </lineage>
</organism>
<sequence>MDSQDSPLRRAVRLCLAGTHADEVAAGALHVMECLEDDDWETALILLEDLGDARPQLPEFWSLLADAARLLWLRDDAAWYEWRRGQARNGALRAELCLMRAEEGGRAVPIPPGGSLRPMWDIGHRTPEGDPLLGVAFLWVEGRDPLEPGECAPVRLIPLTPGNWRHLRPDDVITMHELRPPVATARIIEVMPPAAGVSQGRERLSGTRTTTSAATWAHDGSCSHPSSTGQDRVPNPRAWLGRS</sequence>
<accession>A0A9W6MAH9</accession>
<dbReference type="Proteomes" id="UP001143474">
    <property type="component" value="Unassembled WGS sequence"/>
</dbReference>
<comment type="caution">
    <text evidence="2">The sequence shown here is derived from an EMBL/GenBank/DDBJ whole genome shotgun (WGS) entry which is preliminary data.</text>
</comment>
<evidence type="ECO:0000313" key="2">
    <source>
        <dbReference type="EMBL" id="GLK07061.1"/>
    </source>
</evidence>
<dbReference type="EMBL" id="BSEV01000001">
    <property type="protein sequence ID" value="GLK07061.1"/>
    <property type="molecule type" value="Genomic_DNA"/>
</dbReference>